<dbReference type="AlphaFoldDB" id="A0A844ZMS2"/>
<evidence type="ECO:0000313" key="2">
    <source>
        <dbReference type="EMBL" id="MXO88147.1"/>
    </source>
</evidence>
<dbReference type="NCBIfam" id="TIGR04433">
    <property type="entry name" value="UrcA_uranyl"/>
    <property type="match status" value="1"/>
</dbReference>
<gene>
    <name evidence="2" type="ORF">GRI32_05270</name>
</gene>
<feature type="chain" id="PRO_5032772605" evidence="1">
    <location>
        <begin position="20"/>
        <end position="108"/>
    </location>
</feature>
<keyword evidence="1" id="KW-0732">Signal</keyword>
<feature type="signal peptide" evidence="1">
    <location>
        <begin position="1"/>
        <end position="19"/>
    </location>
</feature>
<comment type="caution">
    <text evidence="2">The sequence shown here is derived from an EMBL/GenBank/DDBJ whole genome shotgun (WGS) entry which is preliminary data.</text>
</comment>
<name>A0A844ZMS2_9SPHN</name>
<organism evidence="2 3">
    <name type="scientific">Alteraurantiacibacter aestuarii</name>
    <dbReference type="NCBI Taxonomy" id="650004"/>
    <lineage>
        <taxon>Bacteria</taxon>
        <taxon>Pseudomonadati</taxon>
        <taxon>Pseudomonadota</taxon>
        <taxon>Alphaproteobacteria</taxon>
        <taxon>Sphingomonadales</taxon>
        <taxon>Erythrobacteraceae</taxon>
        <taxon>Alteraurantiacibacter</taxon>
    </lineage>
</organism>
<dbReference type="EMBL" id="WTYY01000002">
    <property type="protein sequence ID" value="MXO88147.1"/>
    <property type="molecule type" value="Genomic_DNA"/>
</dbReference>
<dbReference type="InterPro" id="IPR030972">
    <property type="entry name" value="UrcA_uranyl"/>
</dbReference>
<dbReference type="OrthoDB" id="7428650at2"/>
<reference evidence="2 3" key="1">
    <citation type="submission" date="2019-12" db="EMBL/GenBank/DDBJ databases">
        <title>Genomic-based taxomic classification of the family Erythrobacteraceae.</title>
        <authorList>
            <person name="Xu L."/>
        </authorList>
    </citation>
    <scope>NUCLEOTIDE SEQUENCE [LARGE SCALE GENOMIC DNA]</scope>
    <source>
        <strain evidence="2 3">JCM 16339</strain>
    </source>
</reference>
<proteinExistence type="predicted"/>
<evidence type="ECO:0000313" key="3">
    <source>
        <dbReference type="Proteomes" id="UP000435243"/>
    </source>
</evidence>
<protein>
    <submittedName>
        <fullName evidence="2">UrcA family protein</fullName>
    </submittedName>
</protein>
<accession>A0A844ZMS2</accession>
<dbReference type="RefSeq" id="WP_160590130.1">
    <property type="nucleotide sequence ID" value="NZ_BAAAFP010000002.1"/>
</dbReference>
<dbReference type="Proteomes" id="UP000435243">
    <property type="component" value="Unassembled WGS sequence"/>
</dbReference>
<sequence>MKAGLLALAAFAIAAPAMANTTQDPFVQESAMLRLDGLDLATQAGQRSLAIRMDAAARAVCGDRLENVHLSLAASARQCRAEVLADIRDQIETRMAANTAHEQFASNR</sequence>
<evidence type="ECO:0000256" key="1">
    <source>
        <dbReference type="SAM" id="SignalP"/>
    </source>
</evidence>
<keyword evidence="3" id="KW-1185">Reference proteome</keyword>